<sequence length="72" mass="8381">MAQCFEVGWRRCSPLNWALGEVAMLKSSSVMLLLVSWYGVSGDLPSTYVAIYRQLMWVLKSINRHMKMYLTY</sequence>
<protein>
    <submittedName>
        <fullName evidence="1">Uncharacterized protein</fullName>
    </submittedName>
</protein>
<accession>A0A6S4Q785</accession>
<proteinExistence type="predicted"/>
<organism evidence="1">
    <name type="scientific">Vibrio vulnificus</name>
    <dbReference type="NCBI Taxonomy" id="672"/>
    <lineage>
        <taxon>Bacteria</taxon>
        <taxon>Pseudomonadati</taxon>
        <taxon>Pseudomonadota</taxon>
        <taxon>Gammaproteobacteria</taxon>
        <taxon>Vibrionales</taxon>
        <taxon>Vibrionaceae</taxon>
        <taxon>Vibrio</taxon>
    </lineage>
</organism>
<name>A0A6S4Q785_VIBVL</name>
<evidence type="ECO:0000313" key="1">
    <source>
        <dbReference type="EMBL" id="BBE38969.1"/>
    </source>
</evidence>
<dbReference type="EMBL" id="AB609752">
    <property type="protein sequence ID" value="BBE38969.1"/>
    <property type="molecule type" value="Genomic_DNA"/>
</dbReference>
<reference evidence="1" key="1">
    <citation type="submission" date="2011-01" db="EMBL/GenBank/DDBJ databases">
        <title>Evolutionary Significance of Chromosomal Super-Integrons in Vibrio vulnificus Strains.</title>
        <authorList>
            <person name="Shu H.Y."/>
            <person name="Wu K.M."/>
            <person name="Liu T.T."/>
            <person name="Liu Y.M."/>
            <person name="Liao T.L."/>
            <person name="Hor L.I."/>
            <person name="Tsai S.F."/>
            <person name="Chen C.Y."/>
        </authorList>
    </citation>
    <scope>NUCLEOTIDE SEQUENCE</scope>
    <source>
        <strain evidence="1">CG021</strain>
    </source>
</reference>
<dbReference type="AlphaFoldDB" id="A0A6S4Q785"/>